<dbReference type="PANTHER" id="PTHR42887">
    <property type="entry name" value="OS12G0638800 PROTEIN"/>
    <property type="match status" value="1"/>
</dbReference>
<dbReference type="OrthoDB" id="9773233at2"/>
<dbReference type="Pfam" id="PF03486">
    <property type="entry name" value="HI0933_like"/>
    <property type="match status" value="1"/>
</dbReference>
<dbReference type="PANTHER" id="PTHR42887:SF2">
    <property type="entry name" value="OS12G0638800 PROTEIN"/>
    <property type="match status" value="1"/>
</dbReference>
<keyword evidence="2" id="KW-0285">Flavoprotein</keyword>
<dbReference type="InterPro" id="IPR055178">
    <property type="entry name" value="RsdA/BaiN/AoA(So)-like_dom"/>
</dbReference>
<protein>
    <recommendedName>
        <fullName evidence="8">Aminoacetone oxidase family FAD-binding enzyme</fullName>
    </recommendedName>
</protein>
<dbReference type="SUPFAM" id="SSF51905">
    <property type="entry name" value="FAD/NAD(P)-binding domain"/>
    <property type="match status" value="1"/>
</dbReference>
<dbReference type="RefSeq" id="WP_092572331.1">
    <property type="nucleotide sequence ID" value="NZ_FOEN01000009.1"/>
</dbReference>
<keyword evidence="7" id="KW-1185">Reference proteome</keyword>
<evidence type="ECO:0000313" key="6">
    <source>
        <dbReference type="EMBL" id="SEQ35696.1"/>
    </source>
</evidence>
<evidence type="ECO:0000256" key="3">
    <source>
        <dbReference type="ARBA" id="ARBA00022827"/>
    </source>
</evidence>
<dbReference type="NCBIfam" id="TIGR00275">
    <property type="entry name" value="aminoacetone oxidase family FAD-binding enzyme"/>
    <property type="match status" value="1"/>
</dbReference>
<gene>
    <name evidence="6" type="ORF">SAMN04488558_10911</name>
</gene>
<dbReference type="InterPro" id="IPR036188">
    <property type="entry name" value="FAD/NAD-bd_sf"/>
</dbReference>
<evidence type="ECO:0000259" key="5">
    <source>
        <dbReference type="Pfam" id="PF22780"/>
    </source>
</evidence>
<organism evidence="6 7">
    <name type="scientific">Ignavigranum ruoffiae</name>
    <dbReference type="NCBI Taxonomy" id="89093"/>
    <lineage>
        <taxon>Bacteria</taxon>
        <taxon>Bacillati</taxon>
        <taxon>Bacillota</taxon>
        <taxon>Bacilli</taxon>
        <taxon>Lactobacillales</taxon>
        <taxon>Aerococcaceae</taxon>
        <taxon>Ignavigranum</taxon>
    </lineage>
</organism>
<sequence>MTNHYDVIVVGAGTSGLMAAIQAAQQGAKVLILEKNKVPGRKLLLSGGGRCNVTNRTQREELIRHIPGNGKFLYSALNQFDQEDIIAFFETRGVPLKEEDHGRMFPVSDRSRTILDTLLAELDQLGVTIYYQNTVQSLKLSADRPKIVGVETQDGQFFACTSLVLAMGGRAYPKTGSTGDGYALARSVGHSIRPLYPTEASLISTDREVTSNELKGISIRNVRVSLWDDAAESKEIIHHQMDMIFTHFGYSGPAILRCSGHVNLWLADHPEAQVARLSIDLVPEQSIEDLCQHAEDQRDKHVLTLLKNWMPERMAQAILHRCQILPDQAYKQLEHQAVNDLWQTVKHYSISATGSQPIEKGFVTGGGISVKEVEPKSMASKLVDGLYFCGELLDINGYTGGYNITAAFVTGSIAGQYATWAALSQ</sequence>
<name>A0A1H9FCN8_9LACT</name>
<dbReference type="Pfam" id="PF22780">
    <property type="entry name" value="HI0933_like_1st"/>
    <property type="match status" value="1"/>
</dbReference>
<dbReference type="InterPro" id="IPR004792">
    <property type="entry name" value="BaiN-like"/>
</dbReference>
<feature type="domain" description="RsdA/BaiN/AoA(So)-like Rossmann fold-like" evidence="4">
    <location>
        <begin position="6"/>
        <end position="416"/>
    </location>
</feature>
<dbReference type="Gene3D" id="1.10.8.260">
    <property type="entry name" value="HI0933 insert domain-like"/>
    <property type="match status" value="1"/>
</dbReference>
<dbReference type="InterPro" id="IPR057661">
    <property type="entry name" value="RsdA/BaiN/AoA(So)_Rossmann"/>
</dbReference>
<dbReference type="SUPFAM" id="SSF160996">
    <property type="entry name" value="HI0933 insert domain-like"/>
    <property type="match status" value="1"/>
</dbReference>
<dbReference type="Gene3D" id="3.50.50.60">
    <property type="entry name" value="FAD/NAD(P)-binding domain"/>
    <property type="match status" value="1"/>
</dbReference>
<evidence type="ECO:0008006" key="8">
    <source>
        <dbReference type="Google" id="ProtNLM"/>
    </source>
</evidence>
<evidence type="ECO:0000313" key="7">
    <source>
        <dbReference type="Proteomes" id="UP000198833"/>
    </source>
</evidence>
<evidence type="ECO:0000259" key="4">
    <source>
        <dbReference type="Pfam" id="PF03486"/>
    </source>
</evidence>
<reference evidence="6 7" key="1">
    <citation type="submission" date="2016-10" db="EMBL/GenBank/DDBJ databases">
        <authorList>
            <person name="de Groot N.N."/>
        </authorList>
    </citation>
    <scope>NUCLEOTIDE SEQUENCE [LARGE SCALE GENOMIC DNA]</scope>
    <source>
        <strain evidence="6 7">DSM 15695</strain>
    </source>
</reference>
<dbReference type="AlphaFoldDB" id="A0A1H9FCN8"/>
<evidence type="ECO:0000256" key="2">
    <source>
        <dbReference type="ARBA" id="ARBA00022630"/>
    </source>
</evidence>
<dbReference type="Proteomes" id="UP000198833">
    <property type="component" value="Unassembled WGS sequence"/>
</dbReference>
<evidence type="ECO:0000256" key="1">
    <source>
        <dbReference type="ARBA" id="ARBA00001974"/>
    </source>
</evidence>
<dbReference type="PRINTS" id="PR00411">
    <property type="entry name" value="PNDRDTASEI"/>
</dbReference>
<dbReference type="Gene3D" id="2.40.30.10">
    <property type="entry name" value="Translation factors"/>
    <property type="match status" value="1"/>
</dbReference>
<feature type="domain" description="RsdA/BaiN/AoA(So)-like insert" evidence="5">
    <location>
        <begin position="196"/>
        <end position="363"/>
    </location>
</feature>
<proteinExistence type="predicted"/>
<accession>A0A1H9FCN8</accession>
<keyword evidence="3" id="KW-0274">FAD</keyword>
<dbReference type="InterPro" id="IPR023166">
    <property type="entry name" value="BaiN-like_dom_sf"/>
</dbReference>
<comment type="cofactor">
    <cofactor evidence="1">
        <name>FAD</name>
        <dbReference type="ChEBI" id="CHEBI:57692"/>
    </cofactor>
</comment>
<dbReference type="EMBL" id="FOEN01000009">
    <property type="protein sequence ID" value="SEQ35696.1"/>
    <property type="molecule type" value="Genomic_DNA"/>
</dbReference>